<evidence type="ECO:0000313" key="5">
    <source>
        <dbReference type="Proteomes" id="UP001190700"/>
    </source>
</evidence>
<dbReference type="SMART" id="SM00369">
    <property type="entry name" value="LRR_TYP"/>
    <property type="match status" value="7"/>
</dbReference>
<accession>A0AAE0FE23</accession>
<reference evidence="4 5" key="1">
    <citation type="journal article" date="2015" name="Genome Biol. Evol.">
        <title>Comparative Genomics of a Bacterivorous Green Alga Reveals Evolutionary Causalities and Consequences of Phago-Mixotrophic Mode of Nutrition.</title>
        <authorList>
            <person name="Burns J.A."/>
            <person name="Paasch A."/>
            <person name="Narechania A."/>
            <person name="Kim E."/>
        </authorList>
    </citation>
    <scope>NUCLEOTIDE SEQUENCE [LARGE SCALE GENOMIC DNA]</scope>
    <source>
        <strain evidence="4 5">PLY_AMNH</strain>
    </source>
</reference>
<proteinExistence type="predicted"/>
<sequence>MDPQQHLIKAVQTAAKSGTLKLDGWDLTEIPNAVFQTADATPAKGGVEFGSAAGWWEVYQLTKLVLSHNRISIVPDQIASLESLTLLDLSHNQLTELPDALHALSELKSMDVSSNPLTSLPPVMGELQALVQLKCANCKLQEVPDSLGFCEALVELSLAGNQLATLPERLAFCTALTTLDVQGNQLTRLPAGLLRGATSLTELNASRNKIQGSLNPEIASLSNLVRLDLRQNQLSSFPDGLQATACALRCIGRFRQGGSRGAVFPRASRGPDCALPVVTVKWSPIAGCRALAELYLGYNHFTKVPVQLSQLPCLSTLDLR</sequence>
<dbReference type="PANTHER" id="PTHR48051:SF1">
    <property type="entry name" value="RAS SUPPRESSOR PROTEIN 1"/>
    <property type="match status" value="1"/>
</dbReference>
<evidence type="ECO:0000313" key="4">
    <source>
        <dbReference type="EMBL" id="KAK3257646.1"/>
    </source>
</evidence>
<dbReference type="Gene3D" id="3.80.10.10">
    <property type="entry name" value="Ribonuclease Inhibitor"/>
    <property type="match status" value="2"/>
</dbReference>
<dbReference type="PANTHER" id="PTHR48051">
    <property type="match status" value="1"/>
</dbReference>
<dbReference type="Pfam" id="PF13855">
    <property type="entry name" value="LRR_8"/>
    <property type="match status" value="2"/>
</dbReference>
<dbReference type="SMART" id="SM00364">
    <property type="entry name" value="LRR_BAC"/>
    <property type="match status" value="6"/>
</dbReference>
<dbReference type="PRINTS" id="PR00019">
    <property type="entry name" value="LEURICHRPT"/>
</dbReference>
<dbReference type="Proteomes" id="UP001190700">
    <property type="component" value="Unassembled WGS sequence"/>
</dbReference>
<name>A0AAE0FE23_9CHLO</name>
<dbReference type="EMBL" id="LGRX02020280">
    <property type="protein sequence ID" value="KAK3257646.1"/>
    <property type="molecule type" value="Genomic_DNA"/>
</dbReference>
<evidence type="ECO:0000256" key="1">
    <source>
        <dbReference type="ARBA" id="ARBA00004430"/>
    </source>
</evidence>
<keyword evidence="5" id="KW-1185">Reference proteome</keyword>
<protein>
    <submittedName>
        <fullName evidence="4">Uncharacterized protein</fullName>
    </submittedName>
</protein>
<dbReference type="InterPro" id="IPR003591">
    <property type="entry name" value="Leu-rich_rpt_typical-subtyp"/>
</dbReference>
<comment type="caution">
    <text evidence="4">The sequence shown here is derived from an EMBL/GenBank/DDBJ whole genome shotgun (WGS) entry which is preliminary data.</text>
</comment>
<organism evidence="4 5">
    <name type="scientific">Cymbomonas tetramitiformis</name>
    <dbReference type="NCBI Taxonomy" id="36881"/>
    <lineage>
        <taxon>Eukaryota</taxon>
        <taxon>Viridiplantae</taxon>
        <taxon>Chlorophyta</taxon>
        <taxon>Pyramimonadophyceae</taxon>
        <taxon>Pyramimonadales</taxon>
        <taxon>Pyramimonadaceae</taxon>
        <taxon>Cymbomonas</taxon>
    </lineage>
</organism>
<keyword evidence="3" id="KW-0677">Repeat</keyword>
<evidence type="ECO:0000256" key="2">
    <source>
        <dbReference type="ARBA" id="ARBA00022614"/>
    </source>
</evidence>
<gene>
    <name evidence="4" type="ORF">CYMTET_33278</name>
</gene>
<keyword evidence="2" id="KW-0433">Leucine-rich repeat</keyword>
<dbReference type="InterPro" id="IPR050216">
    <property type="entry name" value="LRR_domain-containing"/>
</dbReference>
<dbReference type="GO" id="GO:0005930">
    <property type="term" value="C:axoneme"/>
    <property type="evidence" value="ECO:0007669"/>
    <property type="project" value="UniProtKB-SubCell"/>
</dbReference>
<dbReference type="InterPro" id="IPR032675">
    <property type="entry name" value="LRR_dom_sf"/>
</dbReference>
<dbReference type="PROSITE" id="PS51450">
    <property type="entry name" value="LRR"/>
    <property type="match status" value="2"/>
</dbReference>
<dbReference type="InterPro" id="IPR001611">
    <property type="entry name" value="Leu-rich_rpt"/>
</dbReference>
<dbReference type="AlphaFoldDB" id="A0AAE0FE23"/>
<evidence type="ECO:0000256" key="3">
    <source>
        <dbReference type="ARBA" id="ARBA00022737"/>
    </source>
</evidence>
<dbReference type="SUPFAM" id="SSF52058">
    <property type="entry name" value="L domain-like"/>
    <property type="match status" value="1"/>
</dbReference>
<comment type="subcellular location">
    <subcellularLocation>
        <location evidence="1">Cytoplasm</location>
        <location evidence="1">Cytoskeleton</location>
        <location evidence="1">Cilium axoneme</location>
    </subcellularLocation>
</comment>